<evidence type="ECO:0000259" key="1">
    <source>
        <dbReference type="Pfam" id="PF13577"/>
    </source>
</evidence>
<evidence type="ECO:0000313" key="3">
    <source>
        <dbReference type="Proteomes" id="UP000092086"/>
    </source>
</evidence>
<dbReference type="SUPFAM" id="SSF54427">
    <property type="entry name" value="NTF2-like"/>
    <property type="match status" value="1"/>
</dbReference>
<feature type="domain" description="SnoaL-like" evidence="1">
    <location>
        <begin position="8"/>
        <end position="126"/>
    </location>
</feature>
<sequence length="182" mass="20755">MRDAEVRDLLAKEEIRQLPYRYAAAIEARDVDAMAELFVPHARFGNHGEGREALRRLTSASVEASVFAVILVANHLVELDTADRARGQVWAQCFAQTNAEGFVEQLIKYEDRYERYRGRWLFLHRRHRLFYGVSRRASPLMQDAASWPRNQTGVGDLPLTDPAFAAWWQSNAATQTGGKPRP</sequence>
<dbReference type="Gene3D" id="3.10.450.50">
    <property type="match status" value="1"/>
</dbReference>
<dbReference type="AlphaFoldDB" id="A0ABD6P004"/>
<evidence type="ECO:0000313" key="2">
    <source>
        <dbReference type="EMBL" id="OBG32997.1"/>
    </source>
</evidence>
<reference evidence="2 3" key="1">
    <citation type="submission" date="2016-06" db="EMBL/GenBank/DDBJ databases">
        <authorList>
            <person name="Sutton G."/>
            <person name="Brinkac L."/>
            <person name="Sanka R."/>
            <person name="Adams M."/>
            <person name="Lau E."/>
            <person name="Sam S."/>
            <person name="Sreng N."/>
            <person name="Him V."/>
            <person name="Kerleguer A."/>
            <person name="Cheng S."/>
        </authorList>
    </citation>
    <scope>NUCLEOTIDE SEQUENCE [LARGE SCALE GENOMIC DNA]</scope>
    <source>
        <strain evidence="2 3">E2978</strain>
    </source>
</reference>
<dbReference type="Proteomes" id="UP000092086">
    <property type="component" value="Unassembled WGS sequence"/>
</dbReference>
<gene>
    <name evidence="2" type="ORF">A5672_25025</name>
</gene>
<comment type="caution">
    <text evidence="2">The sequence shown here is derived from an EMBL/GenBank/DDBJ whole genome shotgun (WGS) entry which is preliminary data.</text>
</comment>
<name>A0ABD6P004_9MYCO</name>
<organism evidence="2 3">
    <name type="scientific">Mycobacterium alsense</name>
    <dbReference type="NCBI Taxonomy" id="324058"/>
    <lineage>
        <taxon>Bacteria</taxon>
        <taxon>Bacillati</taxon>
        <taxon>Actinomycetota</taxon>
        <taxon>Actinomycetes</taxon>
        <taxon>Mycobacteriales</taxon>
        <taxon>Mycobacteriaceae</taxon>
        <taxon>Mycobacterium</taxon>
    </lineage>
</organism>
<proteinExistence type="predicted"/>
<protein>
    <recommendedName>
        <fullName evidence="1">SnoaL-like domain-containing protein</fullName>
    </recommendedName>
</protein>
<dbReference type="EMBL" id="LZIT01000242">
    <property type="protein sequence ID" value="OBG32997.1"/>
    <property type="molecule type" value="Genomic_DNA"/>
</dbReference>
<dbReference type="InterPro" id="IPR032710">
    <property type="entry name" value="NTF2-like_dom_sf"/>
</dbReference>
<dbReference type="Pfam" id="PF13577">
    <property type="entry name" value="SnoaL_4"/>
    <property type="match status" value="1"/>
</dbReference>
<dbReference type="InterPro" id="IPR037401">
    <property type="entry name" value="SnoaL-like"/>
</dbReference>
<accession>A0ABD6P004</accession>